<proteinExistence type="predicted"/>
<organism evidence="2">
    <name type="scientific">uncultured Desulfobacterium sp</name>
    <dbReference type="NCBI Taxonomy" id="201089"/>
    <lineage>
        <taxon>Bacteria</taxon>
        <taxon>Pseudomonadati</taxon>
        <taxon>Thermodesulfobacteriota</taxon>
        <taxon>Desulfobacteria</taxon>
        <taxon>Desulfobacterales</taxon>
        <taxon>Desulfobacteriaceae</taxon>
        <taxon>Desulfobacterium</taxon>
        <taxon>environmental samples</taxon>
    </lineage>
</organism>
<sequence>MKLIIYILLIFFVFKIFKYLAAPSAPSGKKVYRKADTKADTVDDVMVKDPVCEVYFPRHDGIHLNFGGKDMYFCSPECRDKFVKLNSNK</sequence>
<dbReference type="AlphaFoldDB" id="E1YBK4"/>
<accession>E1YBK4</accession>
<dbReference type="EMBL" id="FR695868">
    <property type="protein sequence ID" value="CBX27948.1"/>
    <property type="molecule type" value="Genomic_DNA"/>
</dbReference>
<dbReference type="SMART" id="SM00746">
    <property type="entry name" value="TRASH"/>
    <property type="match status" value="1"/>
</dbReference>
<gene>
    <name evidence="2" type="ORF">N47_G32720</name>
</gene>
<name>E1YBK4_9BACT</name>
<protein>
    <recommendedName>
        <fullName evidence="1">TRASH domain-containing protein</fullName>
    </recommendedName>
</protein>
<feature type="domain" description="TRASH" evidence="1">
    <location>
        <begin position="49"/>
        <end position="86"/>
    </location>
</feature>
<reference evidence="2" key="1">
    <citation type="journal article" date="2011" name="Environ. Microbiol.">
        <title>Genomic insights into the metabolic potential of the polycyclic aromatic hydrocarbon degrading sulfate-reducing Deltaproteobacterium N47.</title>
        <authorList>
            <person name="Bergmann F."/>
            <person name="Selesi D."/>
            <person name="Weinmaier T."/>
            <person name="Tischler P."/>
            <person name="Rattei T."/>
            <person name="Meckenstock R.U."/>
        </authorList>
    </citation>
    <scope>NUCLEOTIDE SEQUENCE</scope>
</reference>
<evidence type="ECO:0000313" key="2">
    <source>
        <dbReference type="EMBL" id="CBX27948.1"/>
    </source>
</evidence>
<dbReference type="InterPro" id="IPR011017">
    <property type="entry name" value="TRASH_dom"/>
</dbReference>
<evidence type="ECO:0000259" key="1">
    <source>
        <dbReference type="SMART" id="SM00746"/>
    </source>
</evidence>